<accession>A0A061EUI7</accession>
<dbReference type="EMBL" id="CM001883">
    <property type="protein sequence ID" value="EOY08720.1"/>
    <property type="molecule type" value="Genomic_DNA"/>
</dbReference>
<dbReference type="InParanoid" id="A0A061EUI7"/>
<sequence length="82" mass="8929">MGQQAGCSVPKKQGYGAKASESWTLQCQEDEVAVHGAASKVLNTKEARLWCQGIRELGVTAPKSEGHDASTIFFSFFFSYLI</sequence>
<evidence type="ECO:0000313" key="1">
    <source>
        <dbReference type="EMBL" id="EOY08720.1"/>
    </source>
</evidence>
<dbReference type="Proteomes" id="UP000026915">
    <property type="component" value="Chromosome 5"/>
</dbReference>
<dbReference type="Gramene" id="EOY08720">
    <property type="protein sequence ID" value="EOY08720"/>
    <property type="gene ID" value="TCM_023802"/>
</dbReference>
<keyword evidence="2" id="KW-1185">Reference proteome</keyword>
<evidence type="ECO:0000313" key="2">
    <source>
        <dbReference type="Proteomes" id="UP000026915"/>
    </source>
</evidence>
<proteinExistence type="predicted"/>
<gene>
    <name evidence="1" type="ORF">TCM_023802</name>
</gene>
<dbReference type="AlphaFoldDB" id="A0A061EUI7"/>
<reference evidence="1 2" key="1">
    <citation type="journal article" date="2013" name="Genome Biol.">
        <title>The genome sequence of the most widely cultivated cacao type and its use to identify candidate genes regulating pod color.</title>
        <authorList>
            <person name="Motamayor J.C."/>
            <person name="Mockaitis K."/>
            <person name="Schmutz J."/>
            <person name="Haiminen N."/>
            <person name="Iii D.L."/>
            <person name="Cornejo O."/>
            <person name="Findley S.D."/>
            <person name="Zheng P."/>
            <person name="Utro F."/>
            <person name="Royaert S."/>
            <person name="Saski C."/>
            <person name="Jenkins J."/>
            <person name="Podicheti R."/>
            <person name="Zhao M."/>
            <person name="Scheffler B.E."/>
            <person name="Stack J.C."/>
            <person name="Feltus F.A."/>
            <person name="Mustiga G.M."/>
            <person name="Amores F."/>
            <person name="Phillips W."/>
            <person name="Marelli J.P."/>
            <person name="May G.D."/>
            <person name="Shapiro H."/>
            <person name="Ma J."/>
            <person name="Bustamante C.D."/>
            <person name="Schnell R.J."/>
            <person name="Main D."/>
            <person name="Gilbert D."/>
            <person name="Parida L."/>
            <person name="Kuhn D.N."/>
        </authorList>
    </citation>
    <scope>NUCLEOTIDE SEQUENCE [LARGE SCALE GENOMIC DNA]</scope>
    <source>
        <strain evidence="2">cv. Matina 1-6</strain>
    </source>
</reference>
<protein>
    <submittedName>
        <fullName evidence="1">Uncharacterized protein</fullName>
    </submittedName>
</protein>
<organism evidence="1 2">
    <name type="scientific">Theobroma cacao</name>
    <name type="common">Cacao</name>
    <name type="synonym">Cocoa</name>
    <dbReference type="NCBI Taxonomy" id="3641"/>
    <lineage>
        <taxon>Eukaryota</taxon>
        <taxon>Viridiplantae</taxon>
        <taxon>Streptophyta</taxon>
        <taxon>Embryophyta</taxon>
        <taxon>Tracheophyta</taxon>
        <taxon>Spermatophyta</taxon>
        <taxon>Magnoliopsida</taxon>
        <taxon>eudicotyledons</taxon>
        <taxon>Gunneridae</taxon>
        <taxon>Pentapetalae</taxon>
        <taxon>rosids</taxon>
        <taxon>malvids</taxon>
        <taxon>Malvales</taxon>
        <taxon>Malvaceae</taxon>
        <taxon>Byttnerioideae</taxon>
        <taxon>Theobroma</taxon>
    </lineage>
</organism>
<dbReference type="HOGENOM" id="CLU_2563029_0_0_1"/>
<name>A0A061EUI7_THECC</name>